<evidence type="ECO:0000256" key="1">
    <source>
        <dbReference type="SAM" id="Phobius"/>
    </source>
</evidence>
<gene>
    <name evidence="2" type="ORF">ERL59_10810</name>
</gene>
<dbReference type="RefSeq" id="WP_160646256.1">
    <property type="nucleotide sequence ID" value="NZ_SIJB01000024.1"/>
</dbReference>
<keyword evidence="1" id="KW-0812">Transmembrane</keyword>
<evidence type="ECO:0000313" key="3">
    <source>
        <dbReference type="Proteomes" id="UP000448943"/>
    </source>
</evidence>
<keyword evidence="1" id="KW-1133">Transmembrane helix</keyword>
<protein>
    <submittedName>
        <fullName evidence="2">DUF2500 domain-containing protein</fullName>
    </submittedName>
</protein>
<reference evidence="2 3" key="1">
    <citation type="submission" date="2019-01" db="EMBL/GenBank/DDBJ databases">
        <title>Chengkuizengella sp. nov., isolated from deep-sea sediment of East Pacific Ocean.</title>
        <authorList>
            <person name="Yang J."/>
            <person name="Lai Q."/>
            <person name="Shao Z."/>
        </authorList>
    </citation>
    <scope>NUCLEOTIDE SEQUENCE [LARGE SCALE GENOMIC DNA]</scope>
    <source>
        <strain evidence="2 3">YPA3-1-1</strain>
    </source>
</reference>
<keyword evidence="3" id="KW-1185">Reference proteome</keyword>
<evidence type="ECO:0000313" key="2">
    <source>
        <dbReference type="EMBL" id="NBI29452.1"/>
    </source>
</evidence>
<dbReference type="OrthoDB" id="282886at2"/>
<dbReference type="AlphaFoldDB" id="A0A6N9Q3S3"/>
<keyword evidence="1" id="KW-0472">Membrane</keyword>
<organism evidence="2 3">
    <name type="scientific">Chengkuizengella marina</name>
    <dbReference type="NCBI Taxonomy" id="2507566"/>
    <lineage>
        <taxon>Bacteria</taxon>
        <taxon>Bacillati</taxon>
        <taxon>Bacillota</taxon>
        <taxon>Bacilli</taxon>
        <taxon>Bacillales</taxon>
        <taxon>Paenibacillaceae</taxon>
        <taxon>Chengkuizengella</taxon>
    </lineage>
</organism>
<accession>A0A6N9Q3S3</accession>
<comment type="caution">
    <text evidence="2">The sequence shown here is derived from an EMBL/GenBank/DDBJ whole genome shotgun (WGS) entry which is preliminary data.</text>
</comment>
<feature type="transmembrane region" description="Helical" evidence="1">
    <location>
        <begin position="12"/>
        <end position="35"/>
    </location>
</feature>
<proteinExistence type="predicted"/>
<dbReference type="InterPro" id="IPR019635">
    <property type="entry name" value="DUF2500"/>
</dbReference>
<sequence>MNLPNQSFDIMFTIVPIFIGIIFIIVFGGIIFTIIKVASQWNNNNKQPVLTVNAKVVSKRDEVSSRRRHNDDHVSHRTSTTYYTTFEVESGDRMELQMSGEQFGILIEGDLGKLTFQGTRFKGFERVIK</sequence>
<dbReference type="EMBL" id="SIJB01000024">
    <property type="protein sequence ID" value="NBI29452.1"/>
    <property type="molecule type" value="Genomic_DNA"/>
</dbReference>
<dbReference type="Proteomes" id="UP000448943">
    <property type="component" value="Unassembled WGS sequence"/>
</dbReference>
<name>A0A6N9Q3S3_9BACL</name>
<dbReference type="Pfam" id="PF10694">
    <property type="entry name" value="DUF2500"/>
    <property type="match status" value="1"/>
</dbReference>
<dbReference type="Gene3D" id="2.40.50.660">
    <property type="match status" value="1"/>
</dbReference>